<sequence>MQKNKLHKLLQLLLVGIASVVLLAGCVSDGKGKPNRPVDKVKSLELHIKLAQGYIDRGNRESARHHLRKAAEIDRNSADATETMARLYQLEGEPALAEESFKKAIKAKKNFTLARNNYGVFLFGAKRYEEALEQFELAAEDLDYTGRASTLVNVGRTALLLGKNERAKAALEHAAVLDRSLGDAQIELADINFQNQEYAAAKQHLDRYQALGQVTPRSLLLGIRLERIFGNKDKEASYLLMLKNRFPYSKEYLEYKQTMM</sequence>
<dbReference type="InterPro" id="IPR051012">
    <property type="entry name" value="CellSynth/LPSAsmb/PSIAsmb"/>
</dbReference>
<dbReference type="InterPro" id="IPR019734">
    <property type="entry name" value="TPR_rpt"/>
</dbReference>
<evidence type="ECO:0000313" key="4">
    <source>
        <dbReference type="Proteomes" id="UP000216101"/>
    </source>
</evidence>
<dbReference type="SUPFAM" id="SSF48452">
    <property type="entry name" value="TPR-like"/>
    <property type="match status" value="1"/>
</dbReference>
<protein>
    <submittedName>
        <fullName evidence="3">Type IV pilus biogenesis/stability protein PilW</fullName>
    </submittedName>
</protein>
<dbReference type="InterPro" id="IPR013360">
    <property type="entry name" value="Pilus_4_PilW"/>
</dbReference>
<dbReference type="Pfam" id="PF13432">
    <property type="entry name" value="TPR_16"/>
    <property type="match status" value="1"/>
</dbReference>
<dbReference type="Pfam" id="PF13181">
    <property type="entry name" value="TPR_8"/>
    <property type="match status" value="2"/>
</dbReference>
<name>A0A266Q4I6_9GAMM</name>
<dbReference type="PANTHER" id="PTHR45586">
    <property type="entry name" value="TPR REPEAT-CONTAINING PROTEIN PA4667"/>
    <property type="match status" value="1"/>
</dbReference>
<dbReference type="PROSITE" id="PS51257">
    <property type="entry name" value="PROKAR_LIPOPROTEIN"/>
    <property type="match status" value="1"/>
</dbReference>
<reference evidence="4" key="1">
    <citation type="submission" date="2017-05" db="EMBL/GenBank/DDBJ databases">
        <authorList>
            <person name="Barney B.M."/>
        </authorList>
    </citation>
    <scope>NUCLEOTIDE SEQUENCE [LARGE SCALE GENOMIC DNA]</scope>
    <source>
        <strain evidence="4">PSBB022</strain>
    </source>
</reference>
<dbReference type="SMART" id="SM00028">
    <property type="entry name" value="TPR"/>
    <property type="match status" value="3"/>
</dbReference>
<proteinExistence type="predicted"/>
<keyword evidence="1" id="KW-0677">Repeat</keyword>
<dbReference type="Gene3D" id="1.25.40.10">
    <property type="entry name" value="Tetratricopeptide repeat domain"/>
    <property type="match status" value="1"/>
</dbReference>
<dbReference type="InterPro" id="IPR011990">
    <property type="entry name" value="TPR-like_helical_dom_sf"/>
</dbReference>
<keyword evidence="4" id="KW-1185">Reference proteome</keyword>
<dbReference type="NCBIfam" id="TIGR02521">
    <property type="entry name" value="type_IV_pilW"/>
    <property type="match status" value="1"/>
</dbReference>
<evidence type="ECO:0000313" key="3">
    <source>
        <dbReference type="EMBL" id="OZY84783.1"/>
    </source>
</evidence>
<dbReference type="EMBL" id="NHNI01000002">
    <property type="protein sequence ID" value="OZY84783.1"/>
    <property type="molecule type" value="Genomic_DNA"/>
</dbReference>
<dbReference type="STRING" id="1209072.GCA_000766945_01045"/>
<accession>A0A266Q4I6</accession>
<dbReference type="RefSeq" id="WP_078042584.1">
    <property type="nucleotide sequence ID" value="NZ_NHNI01000002.1"/>
</dbReference>
<dbReference type="PANTHER" id="PTHR45586:SF14">
    <property type="entry name" value="TETRATRICOPEPTIDE TPR_2 REPEAT PROTEIN"/>
    <property type="match status" value="1"/>
</dbReference>
<evidence type="ECO:0000256" key="2">
    <source>
        <dbReference type="ARBA" id="ARBA00022803"/>
    </source>
</evidence>
<keyword evidence="2" id="KW-0802">TPR repeat</keyword>
<comment type="caution">
    <text evidence="3">The sequence shown here is derived from an EMBL/GenBank/DDBJ whole genome shotgun (WGS) entry which is preliminary data.</text>
</comment>
<gene>
    <name evidence="3" type="ORF">CBP51_16600</name>
</gene>
<evidence type="ECO:0000256" key="1">
    <source>
        <dbReference type="ARBA" id="ARBA00022737"/>
    </source>
</evidence>
<dbReference type="Proteomes" id="UP000216101">
    <property type="component" value="Unassembled WGS sequence"/>
</dbReference>
<organism evidence="3 4">
    <name type="scientific">Cellvibrio mixtus</name>
    <dbReference type="NCBI Taxonomy" id="39650"/>
    <lineage>
        <taxon>Bacteria</taxon>
        <taxon>Pseudomonadati</taxon>
        <taxon>Pseudomonadota</taxon>
        <taxon>Gammaproteobacteria</taxon>
        <taxon>Cellvibrionales</taxon>
        <taxon>Cellvibrionaceae</taxon>
        <taxon>Cellvibrio</taxon>
    </lineage>
</organism>
<dbReference type="AlphaFoldDB" id="A0A266Q4I6"/>